<keyword evidence="1" id="KW-0472">Membrane</keyword>
<evidence type="ECO:0000256" key="1">
    <source>
        <dbReference type="SAM" id="Phobius"/>
    </source>
</evidence>
<accession>F8LF71</accession>
<gene>
    <name evidence="2" type="ORF">WCH_AW06700</name>
</gene>
<feature type="transmembrane region" description="Helical" evidence="1">
    <location>
        <begin position="46"/>
        <end position="66"/>
    </location>
</feature>
<organism evidence="2">
    <name type="scientific">Waddlia chondrophila 2032/99</name>
    <dbReference type="NCBI Taxonomy" id="765953"/>
    <lineage>
        <taxon>Bacteria</taxon>
        <taxon>Pseudomonadati</taxon>
        <taxon>Chlamydiota</taxon>
        <taxon>Chlamydiia</taxon>
        <taxon>Parachlamydiales</taxon>
        <taxon>Waddliaceae</taxon>
        <taxon>Waddlia</taxon>
    </lineage>
</organism>
<keyword evidence="1" id="KW-1133">Transmembrane helix</keyword>
<protein>
    <submittedName>
        <fullName evidence="2">Uncharacterized protein</fullName>
    </submittedName>
</protein>
<name>F8LF71_9BACT</name>
<keyword evidence="1" id="KW-0812">Transmembrane</keyword>
<dbReference type="AlphaFoldDB" id="F8LF71"/>
<proteinExistence type="predicted"/>
<dbReference type="EMBL" id="FR872661">
    <property type="protein sequence ID" value="CCB92139.1"/>
    <property type="molecule type" value="Genomic_DNA"/>
</dbReference>
<reference evidence="2" key="1">
    <citation type="submission" date="2011-05" db="EMBL/GenBank/DDBJ databases">
        <title>Unity in variety -- the pan-genome of the Chlamydiae.</title>
        <authorList>
            <person name="Collingro A."/>
            <person name="Tischler P."/>
            <person name="Weinmaier T."/>
            <person name="Penz T."/>
            <person name="Heinz E."/>
            <person name="Brunham R.C."/>
            <person name="Read T.D."/>
            <person name="Bavoil P.M."/>
            <person name="Sachse K."/>
            <person name="Kahane S."/>
            <person name="Friedman M.G."/>
            <person name="Rattei T."/>
            <person name="Myers G.S.A."/>
            <person name="Horn M."/>
        </authorList>
    </citation>
    <scope>NUCLEOTIDE SEQUENCE</scope>
    <source>
        <strain evidence="2">2032/99</strain>
    </source>
</reference>
<sequence>MEGPYTSVSINPIRSPLFFSAKARLTATVDLPTPPFPEAIAIVREIFLMLLFSSFLSYIGNGIIVLQHQQRTVQFTQKNVYSEEIYRKTEKKKILKMDFIYFVNDFLEYFLQKNHKDV</sequence>
<evidence type="ECO:0000313" key="2">
    <source>
        <dbReference type="EMBL" id="CCB92139.1"/>
    </source>
</evidence>